<evidence type="ECO:0000256" key="4">
    <source>
        <dbReference type="ARBA" id="ARBA00022475"/>
    </source>
</evidence>
<keyword evidence="8 10" id="KW-0472">Membrane</keyword>
<dbReference type="PROSITE" id="PS00217">
    <property type="entry name" value="SUGAR_TRANSPORT_2"/>
    <property type="match status" value="1"/>
</dbReference>
<dbReference type="InterPro" id="IPR020846">
    <property type="entry name" value="MFS_dom"/>
</dbReference>
<evidence type="ECO:0000313" key="13">
    <source>
        <dbReference type="Proteomes" id="UP000054683"/>
    </source>
</evidence>
<dbReference type="InterPro" id="IPR050814">
    <property type="entry name" value="Myo-inositol_Transporter"/>
</dbReference>
<evidence type="ECO:0000313" key="12">
    <source>
        <dbReference type="EMBL" id="SAL50840.1"/>
    </source>
</evidence>
<evidence type="ECO:0000256" key="2">
    <source>
        <dbReference type="ARBA" id="ARBA00010992"/>
    </source>
</evidence>
<dbReference type="SUPFAM" id="SSF103473">
    <property type="entry name" value="MFS general substrate transporter"/>
    <property type="match status" value="1"/>
</dbReference>
<evidence type="ECO:0000256" key="9">
    <source>
        <dbReference type="RuleBase" id="RU003346"/>
    </source>
</evidence>
<dbReference type="NCBIfam" id="TIGR00879">
    <property type="entry name" value="SP"/>
    <property type="match status" value="1"/>
</dbReference>
<feature type="transmembrane region" description="Helical" evidence="10">
    <location>
        <begin position="111"/>
        <end position="132"/>
    </location>
</feature>
<keyword evidence="3 9" id="KW-0813">Transport</keyword>
<dbReference type="InterPro" id="IPR003663">
    <property type="entry name" value="Sugar/inositol_transpt"/>
</dbReference>
<dbReference type="OrthoDB" id="9787026at2"/>
<feature type="transmembrane region" description="Helical" evidence="10">
    <location>
        <begin position="416"/>
        <end position="435"/>
    </location>
</feature>
<evidence type="ECO:0000256" key="7">
    <source>
        <dbReference type="ARBA" id="ARBA00022989"/>
    </source>
</evidence>
<protein>
    <submittedName>
        <fullName evidence="12">Major facilitator transporter</fullName>
    </submittedName>
</protein>
<evidence type="ECO:0000256" key="3">
    <source>
        <dbReference type="ARBA" id="ARBA00022448"/>
    </source>
</evidence>
<accession>A0A158I496</accession>
<feature type="transmembrane region" description="Helical" evidence="10">
    <location>
        <begin position="320"/>
        <end position="341"/>
    </location>
</feature>
<comment type="similarity">
    <text evidence="2 9">Belongs to the major facilitator superfamily. Sugar transporter (TC 2.A.1.1) family.</text>
</comment>
<comment type="subcellular location">
    <subcellularLocation>
        <location evidence="1">Cell membrane</location>
        <topology evidence="1">Multi-pass membrane protein</topology>
    </subcellularLocation>
</comment>
<evidence type="ECO:0000259" key="11">
    <source>
        <dbReference type="PROSITE" id="PS50850"/>
    </source>
</evidence>
<dbReference type="PANTHER" id="PTHR48020">
    <property type="entry name" value="PROTON MYO-INOSITOL COTRANSPORTER"/>
    <property type="match status" value="1"/>
</dbReference>
<gene>
    <name evidence="12" type="ORF">AWB69_05180</name>
</gene>
<dbReference type="FunFam" id="1.20.1250.20:FF:000218">
    <property type="entry name" value="facilitated trehalose transporter Tret1"/>
    <property type="match status" value="1"/>
</dbReference>
<feature type="transmembrane region" description="Helical" evidence="10">
    <location>
        <begin position="21"/>
        <end position="45"/>
    </location>
</feature>
<proteinExistence type="inferred from homology"/>
<dbReference type="PROSITE" id="PS50850">
    <property type="entry name" value="MFS"/>
    <property type="match status" value="1"/>
</dbReference>
<feature type="transmembrane region" description="Helical" evidence="10">
    <location>
        <begin position="347"/>
        <end position="376"/>
    </location>
</feature>
<reference evidence="12 13" key="1">
    <citation type="submission" date="2016-01" db="EMBL/GenBank/DDBJ databases">
        <authorList>
            <person name="Oliw E.H."/>
        </authorList>
    </citation>
    <scope>NUCLEOTIDE SEQUENCE [LARGE SCALE GENOMIC DNA]</scope>
    <source>
        <strain evidence="12">LMG 27134</strain>
    </source>
</reference>
<feature type="transmembrane region" description="Helical" evidence="10">
    <location>
        <begin position="144"/>
        <end position="167"/>
    </location>
</feature>
<feature type="transmembrane region" description="Helical" evidence="10">
    <location>
        <begin position="57"/>
        <end position="75"/>
    </location>
</feature>
<dbReference type="GO" id="GO:0005886">
    <property type="term" value="C:plasma membrane"/>
    <property type="evidence" value="ECO:0007669"/>
    <property type="project" value="UniProtKB-SubCell"/>
</dbReference>
<keyword evidence="7 10" id="KW-1133">Transmembrane helix</keyword>
<dbReference type="PROSITE" id="PS00216">
    <property type="entry name" value="SUGAR_TRANSPORT_1"/>
    <property type="match status" value="1"/>
</dbReference>
<dbReference type="InterPro" id="IPR005828">
    <property type="entry name" value="MFS_sugar_transport-like"/>
</dbReference>
<name>A0A158I496_9BURK</name>
<feature type="transmembrane region" description="Helical" evidence="10">
    <location>
        <begin position="87"/>
        <end position="105"/>
    </location>
</feature>
<dbReference type="GO" id="GO:0022857">
    <property type="term" value="F:transmembrane transporter activity"/>
    <property type="evidence" value="ECO:0007669"/>
    <property type="project" value="InterPro"/>
</dbReference>
<dbReference type="InterPro" id="IPR005829">
    <property type="entry name" value="Sugar_transporter_CS"/>
</dbReference>
<feature type="transmembrane region" description="Helical" evidence="10">
    <location>
        <begin position="288"/>
        <end position="308"/>
    </location>
</feature>
<dbReference type="EMBL" id="FCOK02000039">
    <property type="protein sequence ID" value="SAL50840.1"/>
    <property type="molecule type" value="Genomic_DNA"/>
</dbReference>
<keyword evidence="5" id="KW-0762">Sugar transport</keyword>
<feature type="transmembrane region" description="Helical" evidence="10">
    <location>
        <begin position="254"/>
        <end position="276"/>
    </location>
</feature>
<dbReference type="RefSeq" id="WP_062089546.1">
    <property type="nucleotide sequence ID" value="NZ_FCOK02000039.1"/>
</dbReference>
<dbReference type="Pfam" id="PF00083">
    <property type="entry name" value="Sugar_tr"/>
    <property type="match status" value="1"/>
</dbReference>
<feature type="domain" description="Major facilitator superfamily (MFS) profile" evidence="11">
    <location>
        <begin position="20"/>
        <end position="441"/>
    </location>
</feature>
<feature type="transmembrane region" description="Helical" evidence="10">
    <location>
        <begin position="388"/>
        <end position="410"/>
    </location>
</feature>
<keyword evidence="4" id="KW-1003">Cell membrane</keyword>
<feature type="transmembrane region" description="Helical" evidence="10">
    <location>
        <begin position="173"/>
        <end position="192"/>
    </location>
</feature>
<keyword evidence="6 10" id="KW-0812">Transmembrane</keyword>
<dbReference type="PANTHER" id="PTHR48020:SF12">
    <property type="entry name" value="PROTON MYO-INOSITOL COTRANSPORTER"/>
    <property type="match status" value="1"/>
</dbReference>
<dbReference type="Proteomes" id="UP000054683">
    <property type="component" value="Unassembled WGS sequence"/>
</dbReference>
<evidence type="ECO:0000256" key="1">
    <source>
        <dbReference type="ARBA" id="ARBA00004651"/>
    </source>
</evidence>
<organism evidence="12 13">
    <name type="scientific">Caballeronia udeis</name>
    <dbReference type="NCBI Taxonomy" id="1232866"/>
    <lineage>
        <taxon>Bacteria</taxon>
        <taxon>Pseudomonadati</taxon>
        <taxon>Pseudomonadota</taxon>
        <taxon>Betaproteobacteria</taxon>
        <taxon>Burkholderiales</taxon>
        <taxon>Burkholderiaceae</taxon>
        <taxon>Caballeronia</taxon>
    </lineage>
</organism>
<evidence type="ECO:0000256" key="8">
    <source>
        <dbReference type="ARBA" id="ARBA00023136"/>
    </source>
</evidence>
<dbReference type="InterPro" id="IPR036259">
    <property type="entry name" value="MFS_trans_sf"/>
</dbReference>
<dbReference type="AlphaFoldDB" id="A0A158I496"/>
<evidence type="ECO:0000256" key="5">
    <source>
        <dbReference type="ARBA" id="ARBA00022597"/>
    </source>
</evidence>
<sequence>MEIETLGYFPARSRNRARLAYLFGALGGILFGYDSGVIAGALLFIRKDMSLNAHLQGMVVGGLLLGAMIGACGTARLADRFGPRKMLIGAGAMFIVTSVLSAFAPDPMTLIVARVLIGITIGVSTTQVPLYLSEIAPKHIRGGLASMNQLAIATGILISYVVCYLLAAHGQWRWMLGLAAVPSVFLTIGMFFQPDSPRWLVRQGRVSEARRVLEITNTPGDAAESLREIQQANETSTTVRLIDLLKSKALRPTLISVFGLAMLQQALGINTIVYYAPTILRAAGFGESAALLNSVGLGVLSIIMTIFAARVVDRLGRRPLLIGGALVMASSMATLGCVFHFGGPATAAGSIVAVGALAFFKAAFSFSWGPLVWVMMPELLPMRIRARTMSAAALAMFLVNFIVASTFPALLETGAASAFAVFTVCCLVAFLFAIYRIRETAGLSLEEIERTVC</sequence>
<evidence type="ECO:0000256" key="10">
    <source>
        <dbReference type="SAM" id="Phobius"/>
    </source>
</evidence>
<dbReference type="Gene3D" id="1.20.1250.20">
    <property type="entry name" value="MFS general substrate transporter like domains"/>
    <property type="match status" value="1"/>
</dbReference>
<dbReference type="PRINTS" id="PR00171">
    <property type="entry name" value="SUGRTRNSPORT"/>
</dbReference>
<evidence type="ECO:0000256" key="6">
    <source>
        <dbReference type="ARBA" id="ARBA00022692"/>
    </source>
</evidence>